<dbReference type="GO" id="GO:0005886">
    <property type="term" value="C:plasma membrane"/>
    <property type="evidence" value="ECO:0007669"/>
    <property type="project" value="UniProtKB-SubCell"/>
</dbReference>
<dbReference type="eggNOG" id="ENOG502QW75">
    <property type="taxonomic scope" value="Eukaryota"/>
</dbReference>
<feature type="region of interest" description="Disordered" evidence="9">
    <location>
        <begin position="1"/>
        <end position="191"/>
    </location>
</feature>
<feature type="compositionally biased region" description="Pro residues" evidence="9">
    <location>
        <begin position="137"/>
        <end position="170"/>
    </location>
</feature>
<feature type="compositionally biased region" description="Low complexity" evidence="9">
    <location>
        <begin position="53"/>
        <end position="70"/>
    </location>
</feature>
<evidence type="ECO:0000256" key="5">
    <source>
        <dbReference type="ARBA" id="ARBA00022692"/>
    </source>
</evidence>
<dbReference type="Proteomes" id="UP000008810">
    <property type="component" value="Chromosome 3"/>
</dbReference>
<feature type="domain" description="MARVEL" evidence="10">
    <location>
        <begin position="197"/>
        <end position="344"/>
    </location>
</feature>
<dbReference type="STRING" id="15368.I1HWX7"/>
<keyword evidence="4 8" id="KW-1003">Cell membrane</keyword>
<feature type="transmembrane region" description="Helical" evidence="8">
    <location>
        <begin position="322"/>
        <end position="344"/>
    </location>
</feature>
<dbReference type="EnsemblPlants" id="KQJ93176">
    <property type="protein sequence ID" value="KQJ93176"/>
    <property type="gene ID" value="BRADI_3g03090v3"/>
</dbReference>
<reference evidence="12" key="3">
    <citation type="submission" date="2018-08" db="UniProtKB">
        <authorList>
            <consortium name="EnsemblPlants"/>
        </authorList>
    </citation>
    <scope>IDENTIFICATION</scope>
    <source>
        <strain evidence="12">cv. Bd21</strain>
    </source>
</reference>
<dbReference type="InterPro" id="IPR008253">
    <property type="entry name" value="Marvel"/>
</dbReference>
<evidence type="ECO:0000256" key="1">
    <source>
        <dbReference type="ARBA" id="ARBA00004651"/>
    </source>
</evidence>
<evidence type="ECO:0000256" key="9">
    <source>
        <dbReference type="SAM" id="MobiDB-lite"/>
    </source>
</evidence>
<dbReference type="PROSITE" id="PS51225">
    <property type="entry name" value="MARVEL"/>
    <property type="match status" value="1"/>
</dbReference>
<keyword evidence="7 8" id="KW-0472">Membrane</keyword>
<keyword evidence="13" id="KW-1185">Reference proteome</keyword>
<dbReference type="PANTHER" id="PTHR33573">
    <property type="entry name" value="CASP-LIKE PROTEIN 4A4"/>
    <property type="match status" value="1"/>
</dbReference>
<evidence type="ECO:0000256" key="3">
    <source>
        <dbReference type="ARBA" id="ARBA00011489"/>
    </source>
</evidence>
<feature type="transmembrane region" description="Helical" evidence="8">
    <location>
        <begin position="286"/>
        <end position="302"/>
    </location>
</feature>
<dbReference type="Pfam" id="PF04535">
    <property type="entry name" value="CASP_dom"/>
    <property type="match status" value="1"/>
</dbReference>
<evidence type="ECO:0000313" key="13">
    <source>
        <dbReference type="Proteomes" id="UP000008810"/>
    </source>
</evidence>
<feature type="compositionally biased region" description="Low complexity" evidence="9">
    <location>
        <begin position="1"/>
        <end position="17"/>
    </location>
</feature>
<evidence type="ECO:0000313" key="12">
    <source>
        <dbReference type="EnsemblPlants" id="KQJ93176"/>
    </source>
</evidence>
<organism evidence="11">
    <name type="scientific">Brachypodium distachyon</name>
    <name type="common">Purple false brome</name>
    <name type="synonym">Trachynia distachya</name>
    <dbReference type="NCBI Taxonomy" id="15368"/>
    <lineage>
        <taxon>Eukaryota</taxon>
        <taxon>Viridiplantae</taxon>
        <taxon>Streptophyta</taxon>
        <taxon>Embryophyta</taxon>
        <taxon>Tracheophyta</taxon>
        <taxon>Spermatophyta</taxon>
        <taxon>Magnoliopsida</taxon>
        <taxon>Liliopsida</taxon>
        <taxon>Poales</taxon>
        <taxon>Poaceae</taxon>
        <taxon>BOP clade</taxon>
        <taxon>Pooideae</taxon>
        <taxon>Stipodae</taxon>
        <taxon>Brachypodieae</taxon>
        <taxon>Brachypodium</taxon>
    </lineage>
</organism>
<dbReference type="OMA" id="KHLNPRR"/>
<dbReference type="HOGENOM" id="CLU_048961_1_0_1"/>
<reference evidence="11 12" key="1">
    <citation type="journal article" date="2010" name="Nature">
        <title>Genome sequencing and analysis of the model grass Brachypodium distachyon.</title>
        <authorList>
            <consortium name="International Brachypodium Initiative"/>
        </authorList>
    </citation>
    <scope>NUCLEOTIDE SEQUENCE [LARGE SCALE GENOMIC DNA]</scope>
    <source>
        <strain evidence="11 12">Bd21</strain>
    </source>
</reference>
<dbReference type="AlphaFoldDB" id="I1HWX7"/>
<dbReference type="RefSeq" id="XP_003574185.1">
    <property type="nucleotide sequence ID" value="XM_003574137.4"/>
</dbReference>
<comment type="subcellular location">
    <subcellularLocation>
        <location evidence="1 8">Cell membrane</location>
        <topology evidence="1 8">Multi-pass membrane protein</topology>
    </subcellularLocation>
</comment>
<evidence type="ECO:0000256" key="2">
    <source>
        <dbReference type="ARBA" id="ARBA00007651"/>
    </source>
</evidence>
<dbReference type="OrthoDB" id="672180at2759"/>
<protein>
    <recommendedName>
        <fullName evidence="8">CASP-like protein</fullName>
    </recommendedName>
</protein>
<comment type="subunit">
    <text evidence="3 8">Homodimer and heterodimers.</text>
</comment>
<dbReference type="PANTHER" id="PTHR33573:SF53">
    <property type="entry name" value="CASP-LIKE PROTEIN 4A2"/>
    <property type="match status" value="1"/>
</dbReference>
<gene>
    <name evidence="12" type="primary">LOC100827596</name>
    <name evidence="11" type="ORF">BRADI_3g03090v3</name>
</gene>
<reference evidence="11" key="2">
    <citation type="submission" date="2017-06" db="EMBL/GenBank/DDBJ databases">
        <title>WGS assembly of Brachypodium distachyon.</title>
        <authorList>
            <consortium name="The International Brachypodium Initiative"/>
            <person name="Lucas S."/>
            <person name="Harmon-Smith M."/>
            <person name="Lail K."/>
            <person name="Tice H."/>
            <person name="Grimwood J."/>
            <person name="Bruce D."/>
            <person name="Barry K."/>
            <person name="Shu S."/>
            <person name="Lindquist E."/>
            <person name="Wang M."/>
            <person name="Pitluck S."/>
            <person name="Vogel J.P."/>
            <person name="Garvin D.F."/>
            <person name="Mockler T.C."/>
            <person name="Schmutz J."/>
            <person name="Rokhsar D."/>
            <person name="Bevan M.W."/>
        </authorList>
    </citation>
    <scope>NUCLEOTIDE SEQUENCE</scope>
    <source>
        <strain evidence="11">Bd21</strain>
    </source>
</reference>
<dbReference type="KEGG" id="bdi:100827596"/>
<accession>I1HWX7</accession>
<evidence type="ECO:0000256" key="8">
    <source>
        <dbReference type="RuleBase" id="RU361233"/>
    </source>
</evidence>
<feature type="transmembrane region" description="Helical" evidence="8">
    <location>
        <begin position="244"/>
        <end position="265"/>
    </location>
</feature>
<dbReference type="GeneID" id="100827596"/>
<feature type="transmembrane region" description="Helical" evidence="8">
    <location>
        <begin position="201"/>
        <end position="222"/>
    </location>
</feature>
<dbReference type="EMBL" id="CM000882">
    <property type="protein sequence ID" value="KQJ93176.1"/>
    <property type="molecule type" value="Genomic_DNA"/>
</dbReference>
<dbReference type="ExpressionAtlas" id="I1HWX7">
    <property type="expression patterns" value="baseline"/>
</dbReference>
<dbReference type="FunCoup" id="I1HWX7">
    <property type="interactions" value="26"/>
</dbReference>
<keyword evidence="6 8" id="KW-1133">Transmembrane helix</keyword>
<comment type="similarity">
    <text evidence="2 8">Belongs to the Casparian strip membrane proteins (CASP) family.</text>
</comment>
<proteinExistence type="inferred from homology"/>
<evidence type="ECO:0000256" key="4">
    <source>
        <dbReference type="ARBA" id="ARBA00022475"/>
    </source>
</evidence>
<dbReference type="InterPro" id="IPR006702">
    <property type="entry name" value="CASP_dom"/>
</dbReference>
<name>I1HWX7_BRADI</name>
<keyword evidence="5 8" id="KW-0812">Transmembrane</keyword>
<evidence type="ECO:0000259" key="10">
    <source>
        <dbReference type="PROSITE" id="PS51225"/>
    </source>
</evidence>
<evidence type="ECO:0000313" key="11">
    <source>
        <dbReference type="EMBL" id="KQJ93176.1"/>
    </source>
</evidence>
<dbReference type="Gramene" id="KQJ93176">
    <property type="protein sequence ID" value="KQJ93176"/>
    <property type="gene ID" value="BRADI_3g03090v3"/>
</dbReference>
<sequence>MVPEVSPSRSPPRAAGGVLEDNPPPLPPPMQQQQQRAGGEVADEEASPPQPPQSASVVVSSSASASAAAAKYVPPRGAERAANPAGSDGRLWYSWNGSRAKDRRRAQHQQPPPRQYEQYQQPPPPPRQQPQPVSQPWAPPEPKPKPRPPLPSPSPEMPPPQRDAPPPVPMPGSAARSAERDRRGVTEIMSRKRRTASLQRAALVARAVAAGLCLAALAVLAADSRKGWALDSYSNYTQLRYSEAVNVIGFVYSVFQFFALAAFLSRKRPLIPRPKGDYFDFTMDQVLAYLLISSSSSATARVSDWIDNWGSDPFPNMANSSIVISFLAFVVFAINSLISAYNLFRRDL</sequence>
<evidence type="ECO:0000256" key="6">
    <source>
        <dbReference type="ARBA" id="ARBA00022989"/>
    </source>
</evidence>
<evidence type="ECO:0000256" key="7">
    <source>
        <dbReference type="ARBA" id="ARBA00023136"/>
    </source>
</evidence>